<feature type="repeat" description="TPR" evidence="2">
    <location>
        <begin position="276"/>
        <end position="309"/>
    </location>
</feature>
<feature type="compositionally biased region" description="Polar residues" evidence="3">
    <location>
        <begin position="582"/>
        <end position="599"/>
    </location>
</feature>
<keyword evidence="2" id="KW-0802">TPR repeat</keyword>
<dbReference type="PROSITE" id="PS50005">
    <property type="entry name" value="TPR"/>
    <property type="match status" value="1"/>
</dbReference>
<dbReference type="InterPro" id="IPR006597">
    <property type="entry name" value="Sel1-like"/>
</dbReference>
<dbReference type="EMBL" id="CAWUHB010000065">
    <property type="protein sequence ID" value="CAK7232465.1"/>
    <property type="molecule type" value="Genomic_DNA"/>
</dbReference>
<gene>
    <name evidence="4" type="ORF">SCUCBS95973_008268</name>
</gene>
<evidence type="ECO:0000256" key="1">
    <source>
        <dbReference type="ARBA" id="ARBA00022737"/>
    </source>
</evidence>
<dbReference type="InterPro" id="IPR051726">
    <property type="entry name" value="Chitin_Synth_Reg"/>
</dbReference>
<dbReference type="Proteomes" id="UP001642405">
    <property type="component" value="Unassembled WGS sequence"/>
</dbReference>
<keyword evidence="1" id="KW-0677">Repeat</keyword>
<evidence type="ECO:0000313" key="4">
    <source>
        <dbReference type="EMBL" id="CAK7232465.1"/>
    </source>
</evidence>
<dbReference type="Gene3D" id="1.25.40.10">
    <property type="entry name" value="Tetratricopeptide repeat domain"/>
    <property type="match status" value="1"/>
</dbReference>
<feature type="compositionally biased region" description="Polar residues" evidence="3">
    <location>
        <begin position="72"/>
        <end position="89"/>
    </location>
</feature>
<dbReference type="InterPro" id="IPR019734">
    <property type="entry name" value="TPR_rpt"/>
</dbReference>
<comment type="caution">
    <text evidence="4">The sequence shown here is derived from an EMBL/GenBank/DDBJ whole genome shotgun (WGS) entry which is preliminary data.</text>
</comment>
<feature type="compositionally biased region" description="Polar residues" evidence="3">
    <location>
        <begin position="674"/>
        <end position="685"/>
    </location>
</feature>
<name>A0ABP0CK83_9PEZI</name>
<protein>
    <recommendedName>
        <fullName evidence="6">Chitin synthase activator</fullName>
    </recommendedName>
</protein>
<evidence type="ECO:0008006" key="6">
    <source>
        <dbReference type="Google" id="ProtNLM"/>
    </source>
</evidence>
<feature type="region of interest" description="Disordered" evidence="3">
    <location>
        <begin position="72"/>
        <end position="125"/>
    </location>
</feature>
<feature type="compositionally biased region" description="Low complexity" evidence="3">
    <location>
        <begin position="96"/>
        <end position="120"/>
    </location>
</feature>
<feature type="compositionally biased region" description="Low complexity" evidence="3">
    <location>
        <begin position="884"/>
        <end position="897"/>
    </location>
</feature>
<keyword evidence="5" id="KW-1185">Reference proteome</keyword>
<feature type="compositionally biased region" description="Basic and acidic residues" evidence="3">
    <location>
        <begin position="541"/>
        <end position="552"/>
    </location>
</feature>
<dbReference type="Pfam" id="PF08238">
    <property type="entry name" value="Sel1"/>
    <property type="match status" value="5"/>
</dbReference>
<reference evidence="4 5" key="1">
    <citation type="submission" date="2024-01" db="EMBL/GenBank/DDBJ databases">
        <authorList>
            <person name="Allen C."/>
            <person name="Tagirdzhanova G."/>
        </authorList>
    </citation>
    <scope>NUCLEOTIDE SEQUENCE [LARGE SCALE GENOMIC DNA]</scope>
</reference>
<feature type="compositionally biased region" description="Polar residues" evidence="3">
    <location>
        <begin position="815"/>
        <end position="825"/>
    </location>
</feature>
<dbReference type="PANTHER" id="PTHR46430:SF2">
    <property type="entry name" value="CHITIN SYNTHASE REGULATORY FACTOR 4"/>
    <property type="match status" value="1"/>
</dbReference>
<organism evidence="4 5">
    <name type="scientific">Sporothrix curviconia</name>
    <dbReference type="NCBI Taxonomy" id="1260050"/>
    <lineage>
        <taxon>Eukaryota</taxon>
        <taxon>Fungi</taxon>
        <taxon>Dikarya</taxon>
        <taxon>Ascomycota</taxon>
        <taxon>Pezizomycotina</taxon>
        <taxon>Sordariomycetes</taxon>
        <taxon>Sordariomycetidae</taxon>
        <taxon>Ophiostomatales</taxon>
        <taxon>Ophiostomataceae</taxon>
        <taxon>Sporothrix</taxon>
    </lineage>
</organism>
<evidence type="ECO:0000313" key="5">
    <source>
        <dbReference type="Proteomes" id="UP001642405"/>
    </source>
</evidence>
<dbReference type="SUPFAM" id="SSF81901">
    <property type="entry name" value="HCP-like"/>
    <property type="match status" value="1"/>
</dbReference>
<feature type="compositionally biased region" description="Low complexity" evidence="3">
    <location>
        <begin position="926"/>
        <end position="965"/>
    </location>
</feature>
<feature type="compositionally biased region" description="Low complexity" evidence="3">
    <location>
        <begin position="554"/>
        <end position="573"/>
    </location>
</feature>
<accession>A0ABP0CK83</accession>
<dbReference type="PANTHER" id="PTHR46430">
    <property type="entry name" value="PROTEIN SKT5-RELATED"/>
    <property type="match status" value="1"/>
</dbReference>
<evidence type="ECO:0000256" key="3">
    <source>
        <dbReference type="SAM" id="MobiDB-lite"/>
    </source>
</evidence>
<dbReference type="InterPro" id="IPR011990">
    <property type="entry name" value="TPR-like_helical_dom_sf"/>
</dbReference>
<feature type="region of interest" description="Disordered" evidence="3">
    <location>
        <begin position="517"/>
        <end position="990"/>
    </location>
</feature>
<proteinExistence type="predicted"/>
<dbReference type="SMART" id="SM00671">
    <property type="entry name" value="SEL1"/>
    <property type="match status" value="6"/>
</dbReference>
<evidence type="ECO:0000256" key="2">
    <source>
        <dbReference type="PROSITE-ProRule" id="PRU00339"/>
    </source>
</evidence>
<sequence length="990" mass="106861">MPKFEATFVPSGYDDYFMPEVIAPSPQRVMPEVPQNMQDGLQRMELEARQPPTVANPTTTTAAELDNASATRSVITQQHGREPSLSTYLGSGQGTSGAAAAPAGPAAKPAGPGASSTAGQQTPGDNFKAFAQEKHIEMSTFDVPSFSPFPRISQGNVPPSDDEKERILYNARQEVLKSNNVSVQLDWALDVLSWVEISQDAYAREHKDQGARPQTPRIEHELRLDAINIVEYLSSQNHPQAVFSRSKWLEFGKFGFRQDRKEAFLGYMNAAKRGWGRAEYRMGMIYENSNDIKNALEHYNRGLEMEDSAASYRLGMMSLLGQHGHVKDFNAGLELIRSAADTADEESPQGAYVYGMLISRELPDITIPEGMLPFDVAQARQYIEKSAYFGFAKAQLKMGQAYELCQLGCDFNPALSLHYYGLAAHQGQPEASLGVSRWFLFGYEGVFLKNEQLAFKYAQQAADAKLATGEFAMGYYYEIGIYVQKDLRDARSWYERAAEHGNKDAIGRLDGLNQAKTLTKQDHETTALTRIKSKHGSMRGQRPERFSSRQKEGAAAAAATALPTLAETAPTPTVESAPAIAKSTSPDYRPSSSHNVSPPSQKPIRNAPDPHRPPAFSISIDQSSLAVRPKSTAPYPVDDKPAPLALARPKSTAPYPDDEPGGRPPLSPHYNPQIRASNGQQNTDRPMSAFGIRPANLNPHAGPRPLPVSQSTGNLVPDQRPFSVNMSGRPLDNDPRRRIASAGWEPQVPAGGYQGASPSAPMGRSDYQDSYDYGYQQQQQHQQPRPPIHQQPPSAGSRLSGGMPPQAENSRNRLSKTNPNANNAAYSGPLPANSAAQPGRDYGPRTSSRPVSNAYPAANNVAPRPDRIDSLPSQQQGGHGRYPSGGVPSGSVPSGGPQMFKNRPQLAEAGRQSAPPTQAGGGMGAGPSVRPVSAAPPRVSSAAPQVPAGQATRPTAPSAPAAAKPVSQGPATFEEMGIPQGKGDDDCIIM</sequence>